<dbReference type="InterPro" id="IPR009057">
    <property type="entry name" value="Homeodomain-like_sf"/>
</dbReference>
<evidence type="ECO:0000313" key="7">
    <source>
        <dbReference type="Proteomes" id="UP001321543"/>
    </source>
</evidence>
<name>A0ABN6X2A6_9MICO</name>
<dbReference type="Pfam" id="PF00440">
    <property type="entry name" value="TetR_N"/>
    <property type="match status" value="1"/>
</dbReference>
<dbReference type="SUPFAM" id="SSF46689">
    <property type="entry name" value="Homeodomain-like"/>
    <property type="match status" value="1"/>
</dbReference>
<sequence length="198" mass="22055">MDLEKTSRRRGPELDDAILSAAWDQLVDAGYGSFTIEAVAERAGTSRSVVYRRWPDRGALLEATLAASLSRGRPSVPDTGSLRSDMIELLRRSNATRGRLAPLLSVLIASYYSDYGRSFADVREMFLQTTGLRPATEQILERAVERGEADPERLSPRVKTVAFDLFRHELMMTMHEVGDAVIEAIVDEVFLPLVTPRS</sequence>
<proteinExistence type="predicted"/>
<dbReference type="InterPro" id="IPR036271">
    <property type="entry name" value="Tet_transcr_reg_TetR-rel_C_sf"/>
</dbReference>
<dbReference type="SUPFAM" id="SSF48498">
    <property type="entry name" value="Tetracyclin repressor-like, C-terminal domain"/>
    <property type="match status" value="1"/>
</dbReference>
<protein>
    <submittedName>
        <fullName evidence="6">TetR family transcriptional regulator</fullName>
    </submittedName>
</protein>
<evidence type="ECO:0000256" key="1">
    <source>
        <dbReference type="ARBA" id="ARBA00023015"/>
    </source>
</evidence>
<feature type="domain" description="HTH tetR-type" evidence="5">
    <location>
        <begin position="12"/>
        <end position="72"/>
    </location>
</feature>
<keyword evidence="3" id="KW-0804">Transcription</keyword>
<gene>
    <name evidence="6" type="ORF">GCM10025863_08720</name>
</gene>
<dbReference type="Proteomes" id="UP001321543">
    <property type="component" value="Chromosome"/>
</dbReference>
<keyword evidence="1" id="KW-0805">Transcription regulation</keyword>
<evidence type="ECO:0000256" key="4">
    <source>
        <dbReference type="PROSITE-ProRule" id="PRU00335"/>
    </source>
</evidence>
<dbReference type="Gene3D" id="1.10.10.60">
    <property type="entry name" value="Homeodomain-like"/>
    <property type="match status" value="1"/>
</dbReference>
<dbReference type="Gene3D" id="1.10.357.10">
    <property type="entry name" value="Tetracycline Repressor, domain 2"/>
    <property type="match status" value="1"/>
</dbReference>
<feature type="DNA-binding region" description="H-T-H motif" evidence="4">
    <location>
        <begin position="35"/>
        <end position="54"/>
    </location>
</feature>
<dbReference type="EMBL" id="AP027728">
    <property type="protein sequence ID" value="BDZ38258.1"/>
    <property type="molecule type" value="Genomic_DNA"/>
</dbReference>
<dbReference type="PROSITE" id="PS50977">
    <property type="entry name" value="HTH_TETR_2"/>
    <property type="match status" value="1"/>
</dbReference>
<keyword evidence="7" id="KW-1185">Reference proteome</keyword>
<dbReference type="RefSeq" id="WP_286302104.1">
    <property type="nucleotide sequence ID" value="NZ_AP027728.1"/>
</dbReference>
<reference evidence="7" key="1">
    <citation type="journal article" date="2019" name="Int. J. Syst. Evol. Microbiol.">
        <title>The Global Catalogue of Microorganisms (GCM) 10K type strain sequencing project: providing services to taxonomists for standard genome sequencing and annotation.</title>
        <authorList>
            <consortium name="The Broad Institute Genomics Platform"/>
            <consortium name="The Broad Institute Genome Sequencing Center for Infectious Disease"/>
            <person name="Wu L."/>
            <person name="Ma J."/>
        </authorList>
    </citation>
    <scope>NUCLEOTIDE SEQUENCE [LARGE SCALE GENOMIC DNA]</scope>
    <source>
        <strain evidence="7">NBRC 106310</strain>
    </source>
</reference>
<evidence type="ECO:0000259" key="5">
    <source>
        <dbReference type="PROSITE" id="PS50977"/>
    </source>
</evidence>
<dbReference type="PANTHER" id="PTHR30055">
    <property type="entry name" value="HTH-TYPE TRANSCRIPTIONAL REGULATOR RUTR"/>
    <property type="match status" value="1"/>
</dbReference>
<dbReference type="PRINTS" id="PR00455">
    <property type="entry name" value="HTHTETR"/>
</dbReference>
<evidence type="ECO:0000256" key="3">
    <source>
        <dbReference type="ARBA" id="ARBA00023163"/>
    </source>
</evidence>
<organism evidence="6 7">
    <name type="scientific">Microbacterium suwonense</name>
    <dbReference type="NCBI Taxonomy" id="683047"/>
    <lineage>
        <taxon>Bacteria</taxon>
        <taxon>Bacillati</taxon>
        <taxon>Actinomycetota</taxon>
        <taxon>Actinomycetes</taxon>
        <taxon>Micrococcales</taxon>
        <taxon>Microbacteriaceae</taxon>
        <taxon>Microbacterium</taxon>
    </lineage>
</organism>
<dbReference type="PANTHER" id="PTHR30055:SF148">
    <property type="entry name" value="TETR-FAMILY TRANSCRIPTIONAL REGULATOR"/>
    <property type="match status" value="1"/>
</dbReference>
<dbReference type="Pfam" id="PF16859">
    <property type="entry name" value="TetR_C_11"/>
    <property type="match status" value="1"/>
</dbReference>
<keyword evidence="2 4" id="KW-0238">DNA-binding</keyword>
<dbReference type="InterPro" id="IPR050109">
    <property type="entry name" value="HTH-type_TetR-like_transc_reg"/>
</dbReference>
<evidence type="ECO:0000256" key="2">
    <source>
        <dbReference type="ARBA" id="ARBA00023125"/>
    </source>
</evidence>
<accession>A0ABN6X2A6</accession>
<dbReference type="InterPro" id="IPR001647">
    <property type="entry name" value="HTH_TetR"/>
</dbReference>
<dbReference type="InterPro" id="IPR011075">
    <property type="entry name" value="TetR_C"/>
</dbReference>
<evidence type="ECO:0000313" key="6">
    <source>
        <dbReference type="EMBL" id="BDZ38258.1"/>
    </source>
</evidence>